<dbReference type="Proteomes" id="UP001281147">
    <property type="component" value="Unassembled WGS sequence"/>
</dbReference>
<evidence type="ECO:0000313" key="2">
    <source>
        <dbReference type="Proteomes" id="UP001281147"/>
    </source>
</evidence>
<comment type="caution">
    <text evidence="1">The sequence shown here is derived from an EMBL/GenBank/DDBJ whole genome shotgun (WGS) entry which is preliminary data.</text>
</comment>
<keyword evidence="2" id="KW-1185">Reference proteome</keyword>
<gene>
    <name evidence="1" type="ORF">LTR37_006879</name>
</gene>
<dbReference type="EMBL" id="JAUTXU010000046">
    <property type="protein sequence ID" value="KAK3715896.1"/>
    <property type="molecule type" value="Genomic_DNA"/>
</dbReference>
<proteinExistence type="predicted"/>
<reference evidence="1" key="1">
    <citation type="submission" date="2023-07" db="EMBL/GenBank/DDBJ databases">
        <title>Black Yeasts Isolated from many extreme environments.</title>
        <authorList>
            <person name="Coleine C."/>
            <person name="Stajich J.E."/>
            <person name="Selbmann L."/>
        </authorList>
    </citation>
    <scope>NUCLEOTIDE SEQUENCE</scope>
    <source>
        <strain evidence="1">CCFEE 5714</strain>
    </source>
</reference>
<organism evidence="1 2">
    <name type="scientific">Vermiconidia calcicola</name>
    <dbReference type="NCBI Taxonomy" id="1690605"/>
    <lineage>
        <taxon>Eukaryota</taxon>
        <taxon>Fungi</taxon>
        <taxon>Dikarya</taxon>
        <taxon>Ascomycota</taxon>
        <taxon>Pezizomycotina</taxon>
        <taxon>Dothideomycetes</taxon>
        <taxon>Dothideomycetidae</taxon>
        <taxon>Mycosphaerellales</taxon>
        <taxon>Extremaceae</taxon>
        <taxon>Vermiconidia</taxon>
    </lineage>
</organism>
<accession>A0ACC3NF92</accession>
<evidence type="ECO:0000313" key="1">
    <source>
        <dbReference type="EMBL" id="KAK3715896.1"/>
    </source>
</evidence>
<name>A0ACC3NF92_9PEZI</name>
<protein>
    <submittedName>
        <fullName evidence="1">Uncharacterized protein</fullName>
    </submittedName>
</protein>
<sequence length="248" mass="29110">MTIQITTTIIWPKVLKMAYRAVGDPFGDNFLSNRHNNYYWSTRSTRYPDRGHARSAPAELPYVEYDPGLRRWTQGDKVLSSSFKPKKYWARPVDGKRRGALGRLKDGLTGEGPDVFAVLNGDRRTLHRDLPHRAQWSNWDGPNHNPNWLSWWYGEDMDETMGEHWHGDAPWADQGAKRYNFRNRKYQGPARQHLDALRGKLWSDAYWREGAKRSDKNPLSKKDHWGQAWTRVPYWQAYMYPGGREGTF</sequence>